<dbReference type="Proteomes" id="UP001374579">
    <property type="component" value="Unassembled WGS sequence"/>
</dbReference>
<feature type="region of interest" description="Disordered" evidence="1">
    <location>
        <begin position="1"/>
        <end position="22"/>
    </location>
</feature>
<keyword evidence="3" id="KW-1185">Reference proteome</keyword>
<dbReference type="EMBL" id="JBAMIC010000003">
    <property type="protein sequence ID" value="KAK7109306.1"/>
    <property type="molecule type" value="Genomic_DNA"/>
</dbReference>
<dbReference type="AlphaFoldDB" id="A0AAN9GIH5"/>
<evidence type="ECO:0000313" key="2">
    <source>
        <dbReference type="EMBL" id="KAK7109306.1"/>
    </source>
</evidence>
<evidence type="ECO:0000256" key="1">
    <source>
        <dbReference type="SAM" id="MobiDB-lite"/>
    </source>
</evidence>
<proteinExistence type="predicted"/>
<comment type="caution">
    <text evidence="2">The sequence shown here is derived from an EMBL/GenBank/DDBJ whole genome shotgun (WGS) entry which is preliminary data.</text>
</comment>
<accession>A0AAN9GIH5</accession>
<name>A0AAN9GIH5_9CAEN</name>
<reference evidence="2 3" key="1">
    <citation type="submission" date="2024-02" db="EMBL/GenBank/DDBJ databases">
        <title>Chromosome-scale genome assembly of the rough periwinkle Littorina saxatilis.</title>
        <authorList>
            <person name="De Jode A."/>
            <person name="Faria R."/>
            <person name="Formenti G."/>
            <person name="Sims Y."/>
            <person name="Smith T.P."/>
            <person name="Tracey A."/>
            <person name="Wood J.M.D."/>
            <person name="Zagrodzka Z.B."/>
            <person name="Johannesson K."/>
            <person name="Butlin R.K."/>
            <person name="Leder E.H."/>
        </authorList>
    </citation>
    <scope>NUCLEOTIDE SEQUENCE [LARGE SCALE GENOMIC DNA]</scope>
    <source>
        <strain evidence="2">Snail1</strain>
        <tissue evidence="2">Muscle</tissue>
    </source>
</reference>
<protein>
    <submittedName>
        <fullName evidence="2">Uncharacterized protein</fullName>
    </submittedName>
</protein>
<organism evidence="2 3">
    <name type="scientific">Littorina saxatilis</name>
    <dbReference type="NCBI Taxonomy" id="31220"/>
    <lineage>
        <taxon>Eukaryota</taxon>
        <taxon>Metazoa</taxon>
        <taxon>Spiralia</taxon>
        <taxon>Lophotrochozoa</taxon>
        <taxon>Mollusca</taxon>
        <taxon>Gastropoda</taxon>
        <taxon>Caenogastropoda</taxon>
        <taxon>Littorinimorpha</taxon>
        <taxon>Littorinoidea</taxon>
        <taxon>Littorinidae</taxon>
        <taxon>Littorina</taxon>
    </lineage>
</organism>
<evidence type="ECO:0000313" key="3">
    <source>
        <dbReference type="Proteomes" id="UP001374579"/>
    </source>
</evidence>
<sequence length="79" mass="9282">MLASNRFQKRINNRSHVNDDRRPDEEVRFFRSSSRLMTVWTGPVPAFPSSLRFTLATIVVVYMCHRCHLYDHNPVFGAE</sequence>
<gene>
    <name evidence="2" type="ORF">V1264_013367</name>
</gene>